<dbReference type="OrthoDB" id="323926at2"/>
<evidence type="ECO:0000313" key="2">
    <source>
        <dbReference type="Proteomes" id="UP000198908"/>
    </source>
</evidence>
<dbReference type="Gene3D" id="3.40.50.1110">
    <property type="entry name" value="SGNH hydrolase"/>
    <property type="match status" value="1"/>
</dbReference>
<dbReference type="GO" id="GO:0016788">
    <property type="term" value="F:hydrolase activity, acting on ester bonds"/>
    <property type="evidence" value="ECO:0007669"/>
    <property type="project" value="UniProtKB-ARBA"/>
</dbReference>
<dbReference type="Proteomes" id="UP000198908">
    <property type="component" value="Unassembled WGS sequence"/>
</dbReference>
<name>A0A1G6GJR6_9BURK</name>
<dbReference type="InterPro" id="IPR036412">
    <property type="entry name" value="HAD-like_sf"/>
</dbReference>
<dbReference type="InterPro" id="IPR010033">
    <property type="entry name" value="HAD_SF_ppase_IIIC"/>
</dbReference>
<evidence type="ECO:0000313" key="1">
    <source>
        <dbReference type="EMBL" id="SDB82159.1"/>
    </source>
</evidence>
<dbReference type="InterPro" id="IPR010037">
    <property type="entry name" value="FkbH_domain"/>
</dbReference>
<dbReference type="EMBL" id="FMYQ01000001">
    <property type="protein sequence ID" value="SDB82159.1"/>
    <property type="molecule type" value="Genomic_DNA"/>
</dbReference>
<dbReference type="SUPFAM" id="SSF56784">
    <property type="entry name" value="HAD-like"/>
    <property type="match status" value="1"/>
</dbReference>
<sequence length="643" mass="71621">MPACDLYFPAASNVLILGSQMRQFVRDLFYSSVADKQVNLPLPPTSLAIGSRKLNILLLGTCAVDMLVKRSVNSGHNIRHILMGSKRHTPIPDAAPTDDVAVVGLTLRHILSEATQTPEPVVDMAFSRLRSDDEARALLESVGECLREKVAQIAAKITAVPLVFMSFFEPSFNYEGDLIDPFGLGSPGNLVREINRLLSDTVRKTSNGYFLDANEILNFVGRRHLQDDVLASSSHASFINDWDFKLDSNRLNAPRALGNVFTYEVASREYTLALLSRIETIVKIVEQRNPVKLIIVDLDDTMWRGIAAEGEGLSIDERIEGWPVGLAEALMFFKKRGGLLAICSKNEEAPTVERFNAIWRGAITLDDFACVRINWKPKSQNILEILKTVNLLPGNCVFIDDNDRELSEVKAAIPDIRCLGGNHYDWRRIILRSAETQVPVVTEESSRRTELVRAISQREASTDGASGVSREAWLASLQLRQSFFLLKSPGSRHFDRAFELVNKTNQFNTTGKRWERSEFEKFISNGGYCVVSSLRDRLIDNGIISVCLIRCEHIVQVVLSCRVFGLGAELGVGAIATRLALKSRPEIRADLVDTGRNATCHDYFERIGFSQTETGWFSSAANELPSYIDIENLGASDFPPVRI</sequence>
<reference evidence="2" key="1">
    <citation type="submission" date="2016-09" db="EMBL/GenBank/DDBJ databases">
        <authorList>
            <person name="Varghese N."/>
            <person name="Submissions S."/>
        </authorList>
    </citation>
    <scope>NUCLEOTIDE SEQUENCE [LARGE SCALE GENOMIC DNA]</scope>
    <source>
        <strain evidence="2">TNe-862</strain>
    </source>
</reference>
<keyword evidence="2" id="KW-1185">Reference proteome</keyword>
<organism evidence="1 2">
    <name type="scientific">Paraburkholderia lycopersici</name>
    <dbReference type="NCBI Taxonomy" id="416944"/>
    <lineage>
        <taxon>Bacteria</taxon>
        <taxon>Pseudomonadati</taxon>
        <taxon>Pseudomonadota</taxon>
        <taxon>Betaproteobacteria</taxon>
        <taxon>Burkholderiales</taxon>
        <taxon>Burkholderiaceae</taxon>
        <taxon>Paraburkholderia</taxon>
    </lineage>
</organism>
<gene>
    <name evidence="1" type="ORF">SAMN05421548_10111</name>
</gene>
<dbReference type="InterPro" id="IPR023214">
    <property type="entry name" value="HAD_sf"/>
</dbReference>
<dbReference type="NCBIfam" id="TIGR01681">
    <property type="entry name" value="HAD-SF-IIIC"/>
    <property type="match status" value="1"/>
</dbReference>
<dbReference type="NCBIfam" id="TIGR01686">
    <property type="entry name" value="FkbH"/>
    <property type="match status" value="1"/>
</dbReference>
<dbReference type="STRING" id="416944.SAMN05421548_10111"/>
<dbReference type="Gene3D" id="3.40.50.1000">
    <property type="entry name" value="HAD superfamily/HAD-like"/>
    <property type="match status" value="1"/>
</dbReference>
<dbReference type="InterPro" id="IPR036514">
    <property type="entry name" value="SGNH_hydro_sf"/>
</dbReference>
<dbReference type="AlphaFoldDB" id="A0A1G6GJR6"/>
<proteinExistence type="predicted"/>
<protein>
    <submittedName>
        <fullName evidence="1">HAD-superfamily phosphatase, subfamily IIIC/FkbH-like domain-containing protein</fullName>
    </submittedName>
</protein>
<accession>A0A1G6GJR6</accession>